<keyword evidence="2" id="KW-1185">Reference proteome</keyword>
<accession>A0ABN9Y0M6</accession>
<comment type="caution">
    <text evidence="1">The sequence shown here is derived from an EMBL/GenBank/DDBJ whole genome shotgun (WGS) entry which is preliminary data.</text>
</comment>
<evidence type="ECO:0000313" key="2">
    <source>
        <dbReference type="Proteomes" id="UP001189429"/>
    </source>
</evidence>
<protein>
    <recommendedName>
        <fullName evidence="3">Capsid protein</fullName>
    </recommendedName>
</protein>
<evidence type="ECO:0000313" key="1">
    <source>
        <dbReference type="EMBL" id="CAK0905797.1"/>
    </source>
</evidence>
<organism evidence="1 2">
    <name type="scientific">Prorocentrum cordatum</name>
    <dbReference type="NCBI Taxonomy" id="2364126"/>
    <lineage>
        <taxon>Eukaryota</taxon>
        <taxon>Sar</taxon>
        <taxon>Alveolata</taxon>
        <taxon>Dinophyceae</taxon>
        <taxon>Prorocentrales</taxon>
        <taxon>Prorocentraceae</taxon>
        <taxon>Prorocentrum</taxon>
    </lineage>
</organism>
<evidence type="ECO:0008006" key="3">
    <source>
        <dbReference type="Google" id="ProtNLM"/>
    </source>
</evidence>
<reference evidence="1" key="1">
    <citation type="submission" date="2023-10" db="EMBL/GenBank/DDBJ databases">
        <authorList>
            <person name="Chen Y."/>
            <person name="Shah S."/>
            <person name="Dougan E. K."/>
            <person name="Thang M."/>
            <person name="Chan C."/>
        </authorList>
    </citation>
    <scope>NUCLEOTIDE SEQUENCE [LARGE SCALE GENOMIC DNA]</scope>
</reference>
<name>A0ABN9Y0M6_9DINO</name>
<sequence length="220" mass="24754">MCIDWQWYEGASTGISRPLATGTWYAWPLTDVGHWLPVLRQADSVNTASKTYAMRMQLNCRLDAGNVTQRTFLNAFLVSPRKDHTGVIKPIGPNGAIPQLTAIDDDIDNDLFPGASVRLNSAKFKVHAVKYATLTPNSLTAPVANLRDVSYPFATYRKWQWNVPIKLSVRQVDGNSWRTAQFDQFAYYQKYFLLVYSTSLANDTEPNIHVDALTTCINFG</sequence>
<dbReference type="Proteomes" id="UP001189429">
    <property type="component" value="Unassembled WGS sequence"/>
</dbReference>
<proteinExistence type="predicted"/>
<gene>
    <name evidence="1" type="ORF">PCOR1329_LOCUS81369</name>
</gene>
<dbReference type="EMBL" id="CAUYUJ010021614">
    <property type="protein sequence ID" value="CAK0905797.1"/>
    <property type="molecule type" value="Genomic_DNA"/>
</dbReference>